<dbReference type="NCBIfam" id="TIGR02532">
    <property type="entry name" value="IV_pilin_GFxxxE"/>
    <property type="match status" value="1"/>
</dbReference>
<keyword evidence="2" id="KW-0488">Methylation</keyword>
<dbReference type="GO" id="GO:0043107">
    <property type="term" value="P:type IV pilus-dependent motility"/>
    <property type="evidence" value="ECO:0007669"/>
    <property type="project" value="TreeGrafter"/>
</dbReference>
<feature type="transmembrane region" description="Helical" evidence="3">
    <location>
        <begin position="12"/>
        <end position="33"/>
    </location>
</feature>
<comment type="similarity">
    <text evidence="1">Belongs to the N-Me-Phe pilin family.</text>
</comment>
<dbReference type="Pfam" id="PF07963">
    <property type="entry name" value="N_methyl"/>
    <property type="match status" value="1"/>
</dbReference>
<keyword evidence="3" id="KW-1133">Transmembrane helix</keyword>
<proteinExistence type="inferred from homology"/>
<dbReference type="PANTHER" id="PTHR30093:SF34">
    <property type="entry name" value="PREPILIN PEPTIDASE-DEPENDENT PROTEIN D"/>
    <property type="match status" value="1"/>
</dbReference>
<name>A0A7X4W021_9GAMM</name>
<sequence>MKKTQLNKAQGGFTLIELLIVVAIIGILAAIAIPQYQDYVQKSENAACLAEARSYATAVAAARAAGGSDPKLSDVFSGGATASCDLKFSGSDSENVSYAITKDDGTSGVEEVSIGFNS</sequence>
<organism evidence="4 5">
    <name type="scientific">Halomonas icarae</name>
    <dbReference type="NCBI Taxonomy" id="2691040"/>
    <lineage>
        <taxon>Bacteria</taxon>
        <taxon>Pseudomonadati</taxon>
        <taxon>Pseudomonadota</taxon>
        <taxon>Gammaproteobacteria</taxon>
        <taxon>Oceanospirillales</taxon>
        <taxon>Halomonadaceae</taxon>
        <taxon>Halomonas</taxon>
    </lineage>
</organism>
<dbReference type="EMBL" id="WUTS01000001">
    <property type="protein sequence ID" value="NAW13347.1"/>
    <property type="molecule type" value="Genomic_DNA"/>
</dbReference>
<evidence type="ECO:0000256" key="2">
    <source>
        <dbReference type="ARBA" id="ARBA00022481"/>
    </source>
</evidence>
<dbReference type="AlphaFoldDB" id="A0A7X4W021"/>
<reference evidence="4 5" key="1">
    <citation type="submission" date="2019-12" db="EMBL/GenBank/DDBJ databases">
        <title>Draft genome sequencing of Halomonas icarensis D1-1.</title>
        <authorList>
            <person name="Pandiyan K."/>
            <person name="Kushwaha P."/>
            <person name="Gowdham M."/>
            <person name="Chakdar H."/>
            <person name="Singh A."/>
            <person name="Kumar M."/>
            <person name="Saxena A.K."/>
        </authorList>
    </citation>
    <scope>NUCLEOTIDE SEQUENCE [LARGE SCALE GENOMIC DNA]</scope>
    <source>
        <strain evidence="4 5">D1-1</strain>
    </source>
</reference>
<evidence type="ECO:0000313" key="5">
    <source>
        <dbReference type="Proteomes" id="UP000448235"/>
    </source>
</evidence>
<keyword evidence="5" id="KW-1185">Reference proteome</keyword>
<evidence type="ECO:0000256" key="1">
    <source>
        <dbReference type="ARBA" id="ARBA00005233"/>
    </source>
</evidence>
<gene>
    <name evidence="4" type="ORF">GRB80_10850</name>
</gene>
<dbReference type="PROSITE" id="PS00409">
    <property type="entry name" value="PROKAR_NTER_METHYL"/>
    <property type="match status" value="1"/>
</dbReference>
<evidence type="ECO:0000256" key="3">
    <source>
        <dbReference type="SAM" id="Phobius"/>
    </source>
</evidence>
<dbReference type="Gene3D" id="3.30.700.10">
    <property type="entry name" value="Glycoprotein, Type 4 Pilin"/>
    <property type="match status" value="1"/>
</dbReference>
<dbReference type="InterPro" id="IPR012902">
    <property type="entry name" value="N_methyl_site"/>
</dbReference>
<accession>A0A7X4W021</accession>
<dbReference type="InterPro" id="IPR045584">
    <property type="entry name" value="Pilin-like"/>
</dbReference>
<dbReference type="PANTHER" id="PTHR30093">
    <property type="entry name" value="GENERAL SECRETION PATHWAY PROTEIN G"/>
    <property type="match status" value="1"/>
</dbReference>
<dbReference type="GO" id="GO:0044096">
    <property type="term" value="C:type IV pilus"/>
    <property type="evidence" value="ECO:0007669"/>
    <property type="project" value="TreeGrafter"/>
</dbReference>
<dbReference type="SUPFAM" id="SSF54523">
    <property type="entry name" value="Pili subunits"/>
    <property type="match status" value="1"/>
</dbReference>
<evidence type="ECO:0000313" key="4">
    <source>
        <dbReference type="EMBL" id="NAW13347.1"/>
    </source>
</evidence>
<protein>
    <submittedName>
        <fullName evidence="4">Prepilin-type N-terminal cleavage/methylation domain-containing protein</fullName>
    </submittedName>
</protein>
<keyword evidence="3" id="KW-0812">Transmembrane</keyword>
<comment type="caution">
    <text evidence="4">The sequence shown here is derived from an EMBL/GenBank/DDBJ whole genome shotgun (WGS) entry which is preliminary data.</text>
</comment>
<dbReference type="Proteomes" id="UP000448235">
    <property type="component" value="Unassembled WGS sequence"/>
</dbReference>
<keyword evidence="3" id="KW-0472">Membrane</keyword>